<name>A0A3R7PSU3_PENVA</name>
<feature type="compositionally biased region" description="Basic residues" evidence="1">
    <location>
        <begin position="230"/>
        <end position="242"/>
    </location>
</feature>
<gene>
    <name evidence="2" type="ORF">C7M84_005397</name>
</gene>
<proteinExistence type="predicted"/>
<organism evidence="2 3">
    <name type="scientific">Penaeus vannamei</name>
    <name type="common">Whiteleg shrimp</name>
    <name type="synonym">Litopenaeus vannamei</name>
    <dbReference type="NCBI Taxonomy" id="6689"/>
    <lineage>
        <taxon>Eukaryota</taxon>
        <taxon>Metazoa</taxon>
        <taxon>Ecdysozoa</taxon>
        <taxon>Arthropoda</taxon>
        <taxon>Crustacea</taxon>
        <taxon>Multicrustacea</taxon>
        <taxon>Malacostraca</taxon>
        <taxon>Eumalacostraca</taxon>
        <taxon>Eucarida</taxon>
        <taxon>Decapoda</taxon>
        <taxon>Dendrobranchiata</taxon>
        <taxon>Penaeoidea</taxon>
        <taxon>Penaeidae</taxon>
        <taxon>Penaeus</taxon>
    </lineage>
</organism>
<feature type="region of interest" description="Disordered" evidence="1">
    <location>
        <begin position="375"/>
        <end position="419"/>
    </location>
</feature>
<evidence type="ECO:0000256" key="1">
    <source>
        <dbReference type="SAM" id="MobiDB-lite"/>
    </source>
</evidence>
<sequence>MKVLRLAGGNLFRRLSVSPASAEACQWGIWQLFRGPAEARPLPDPGVTNRARVWCSFGSAILRLGDVLRKRRNSFEAAASRRQRRRPVQAWPFCAGVLARSVGGEGRLVKEDFPSTSVSSSAGFPRTESGEQSWPLVGGRPCRRRLSGSSAKQQISLAQESNRSCPLAAVVCVCGPQGPQTPQSGNAMAKIPKVALEGHRGQPPPAKNLCYPMELTKSPSPTNKEPRKALGTRRWPKRRQAWRGRPVYNTEDGARGAAPVPWPPLRTSSLGSPARADSAGDGVCVLGALGLNRGARRLRRGSSAHLLVRARISDRAQAHGALGLDHRALPGASRFALGLSFRSFAAQTQRSPSERVGVSTSQCWRERLSDKRLLLLSSGTPERERGKSRFRSRRPAARHPKKPEKRQPKIIDSDKPESR</sequence>
<feature type="region of interest" description="Disordered" evidence="1">
    <location>
        <begin position="113"/>
        <end position="140"/>
    </location>
</feature>
<evidence type="ECO:0000313" key="3">
    <source>
        <dbReference type="Proteomes" id="UP000283509"/>
    </source>
</evidence>
<feature type="compositionally biased region" description="Basic and acidic residues" evidence="1">
    <location>
        <begin position="405"/>
        <end position="419"/>
    </location>
</feature>
<keyword evidence="3" id="KW-1185">Reference proteome</keyword>
<evidence type="ECO:0000313" key="2">
    <source>
        <dbReference type="EMBL" id="ROT76008.1"/>
    </source>
</evidence>
<reference evidence="2 3" key="1">
    <citation type="submission" date="2018-04" db="EMBL/GenBank/DDBJ databases">
        <authorList>
            <person name="Zhang X."/>
            <person name="Yuan J."/>
            <person name="Li F."/>
            <person name="Xiang J."/>
        </authorList>
    </citation>
    <scope>NUCLEOTIDE SEQUENCE [LARGE SCALE GENOMIC DNA]</scope>
    <source>
        <tissue evidence="2">Muscle</tissue>
    </source>
</reference>
<dbReference type="EMBL" id="QCYY01001701">
    <property type="protein sequence ID" value="ROT76008.1"/>
    <property type="molecule type" value="Genomic_DNA"/>
</dbReference>
<feature type="region of interest" description="Disordered" evidence="1">
    <location>
        <begin position="216"/>
        <end position="278"/>
    </location>
</feature>
<accession>A0A3R7PSU3</accession>
<dbReference type="AlphaFoldDB" id="A0A3R7PSU3"/>
<dbReference type="Proteomes" id="UP000283509">
    <property type="component" value="Unassembled WGS sequence"/>
</dbReference>
<feature type="compositionally biased region" description="Basic residues" evidence="1">
    <location>
        <begin position="388"/>
        <end position="404"/>
    </location>
</feature>
<comment type="caution">
    <text evidence="2">The sequence shown here is derived from an EMBL/GenBank/DDBJ whole genome shotgun (WGS) entry which is preliminary data.</text>
</comment>
<reference evidence="2 3" key="2">
    <citation type="submission" date="2019-01" db="EMBL/GenBank/DDBJ databases">
        <title>The decoding of complex shrimp genome reveals the adaptation for benthos swimmer, frequently molting mechanism and breeding impact on genome.</title>
        <authorList>
            <person name="Sun Y."/>
            <person name="Gao Y."/>
            <person name="Yu Y."/>
        </authorList>
    </citation>
    <scope>NUCLEOTIDE SEQUENCE [LARGE SCALE GENOMIC DNA]</scope>
    <source>
        <tissue evidence="2">Muscle</tissue>
    </source>
</reference>
<protein>
    <submittedName>
        <fullName evidence="2">Uncharacterized protein</fullName>
    </submittedName>
</protein>